<evidence type="ECO:0000259" key="3">
    <source>
        <dbReference type="PROSITE" id="PS00745"/>
    </source>
</evidence>
<organism evidence="4 5">
    <name type="scientific">Nannochloropsis salina CCMP1776</name>
    <dbReference type="NCBI Taxonomy" id="1027361"/>
    <lineage>
        <taxon>Eukaryota</taxon>
        <taxon>Sar</taxon>
        <taxon>Stramenopiles</taxon>
        <taxon>Ochrophyta</taxon>
        <taxon>Eustigmatophyceae</taxon>
        <taxon>Eustigmatales</taxon>
        <taxon>Monodopsidaceae</taxon>
        <taxon>Microchloropsis</taxon>
        <taxon>Microchloropsis salina</taxon>
    </lineage>
</organism>
<proteinExistence type="inferred from homology"/>
<dbReference type="Gene3D" id="3.30.160.20">
    <property type="match status" value="1"/>
</dbReference>
<evidence type="ECO:0000313" key="4">
    <source>
        <dbReference type="EMBL" id="TFJ88269.1"/>
    </source>
</evidence>
<gene>
    <name evidence="4" type="ORF">NSK_000618</name>
</gene>
<dbReference type="InterPro" id="IPR005139">
    <property type="entry name" value="PCRF"/>
</dbReference>
<dbReference type="SMART" id="SM00937">
    <property type="entry name" value="PCRF"/>
    <property type="match status" value="1"/>
</dbReference>
<comment type="similarity">
    <text evidence="1">Belongs to the prokaryotic/mitochondrial release factor family.</text>
</comment>
<dbReference type="InterPro" id="IPR050057">
    <property type="entry name" value="Prokaryotic/Mito_RF"/>
</dbReference>
<dbReference type="GO" id="GO:0005737">
    <property type="term" value="C:cytoplasm"/>
    <property type="evidence" value="ECO:0007669"/>
    <property type="project" value="UniProtKB-ARBA"/>
</dbReference>
<dbReference type="InterPro" id="IPR000352">
    <property type="entry name" value="Pep_chain_release_fac_I"/>
</dbReference>
<dbReference type="Gene3D" id="6.10.140.1950">
    <property type="match status" value="1"/>
</dbReference>
<name>A0A4D9DHG8_9STRA</name>
<dbReference type="Proteomes" id="UP000355283">
    <property type="component" value="Unassembled WGS sequence"/>
</dbReference>
<dbReference type="PANTHER" id="PTHR43804:SF8">
    <property type="entry name" value="PEPTIDE CHAIN RELEASE FACTOR APG3, CHLOROPLASTIC"/>
    <property type="match status" value="1"/>
</dbReference>
<dbReference type="InterPro" id="IPR004373">
    <property type="entry name" value="RF-1"/>
</dbReference>
<dbReference type="Pfam" id="PF03462">
    <property type="entry name" value="PCRF"/>
    <property type="match status" value="1"/>
</dbReference>
<keyword evidence="5" id="KW-1185">Reference proteome</keyword>
<dbReference type="PANTHER" id="PTHR43804">
    <property type="entry name" value="LD18447P"/>
    <property type="match status" value="1"/>
</dbReference>
<dbReference type="FunFam" id="3.30.70.1660:FF:000002">
    <property type="entry name" value="Peptide chain release factor 1"/>
    <property type="match status" value="1"/>
</dbReference>
<sequence>MTLDPFVQTKLESFSRTYKELTERLGDPDVIANPTTLMQVNQERMNIEEVVVSYQEWQKLAADMAGAKQLFNEAAGDPEMKEMARAEIKDLEGRQEDIEEQLVVLMLPSDPLDDRNVMLEIRAGTGGSEAGLFAGDLVDVYQRYGQSLGWRVRVVEDSRNDEGGYKNAVLEIQGDKVYSKLKFEAGVHRVQRVPATETQGRVHTSTATVAVMPEVDEVQVKIDPKDITLTTARSGGSGGQNVNKVETAVDLLHKPTGIRIFCTQERSQLKNKELAMSMLRSRLFDLEQEKQRDAVAGQRRSQIGSGSRSEKIRTYNWKDSRCTDHRLGTNFPLQMFLDGNLEEITNQCVLLEQQEKLEAMQLTNA</sequence>
<protein>
    <recommendedName>
        <fullName evidence="3">Prokaryotic-type class I peptide chain release factors domain-containing protein</fullName>
    </recommendedName>
</protein>
<dbReference type="AlphaFoldDB" id="A0A4D9DHG8"/>
<dbReference type="HAMAP" id="MF_00093">
    <property type="entry name" value="Rel_fac_1"/>
    <property type="match status" value="1"/>
</dbReference>
<dbReference type="EMBL" id="SDOX01000002">
    <property type="protein sequence ID" value="TFJ88269.1"/>
    <property type="molecule type" value="Genomic_DNA"/>
</dbReference>
<evidence type="ECO:0000313" key="5">
    <source>
        <dbReference type="Proteomes" id="UP000355283"/>
    </source>
</evidence>
<reference evidence="4 5" key="1">
    <citation type="submission" date="2019-01" db="EMBL/GenBank/DDBJ databases">
        <title>Nuclear Genome Assembly of the Microalgal Biofuel strain Nannochloropsis salina CCMP1776.</title>
        <authorList>
            <person name="Hovde B."/>
        </authorList>
    </citation>
    <scope>NUCLEOTIDE SEQUENCE [LARGE SCALE GENOMIC DNA]</scope>
    <source>
        <strain evidence="4 5">CCMP1776</strain>
    </source>
</reference>
<dbReference type="OrthoDB" id="2019491at2759"/>
<dbReference type="FunFam" id="3.30.160.20:FF:000004">
    <property type="entry name" value="Peptide chain release factor 1"/>
    <property type="match status" value="1"/>
</dbReference>
<dbReference type="Gene3D" id="3.30.70.1660">
    <property type="match status" value="1"/>
</dbReference>
<dbReference type="GO" id="GO:0016149">
    <property type="term" value="F:translation release factor activity, codon specific"/>
    <property type="evidence" value="ECO:0007669"/>
    <property type="project" value="InterPro"/>
</dbReference>
<keyword evidence="2" id="KW-0648">Protein biosynthesis</keyword>
<dbReference type="PROSITE" id="PS00745">
    <property type="entry name" value="RF_PROK_I"/>
    <property type="match status" value="1"/>
</dbReference>
<dbReference type="SUPFAM" id="SSF75620">
    <property type="entry name" value="Release factor"/>
    <property type="match status" value="1"/>
</dbReference>
<dbReference type="NCBIfam" id="NF001859">
    <property type="entry name" value="PRK00591.1"/>
    <property type="match status" value="1"/>
</dbReference>
<feature type="domain" description="Prokaryotic-type class I peptide chain release factors" evidence="3">
    <location>
        <begin position="233"/>
        <end position="249"/>
    </location>
</feature>
<comment type="caution">
    <text evidence="4">The sequence shown here is derived from an EMBL/GenBank/DDBJ whole genome shotgun (WGS) entry which is preliminary data.</text>
</comment>
<dbReference type="NCBIfam" id="TIGR00019">
    <property type="entry name" value="prfA"/>
    <property type="match status" value="1"/>
</dbReference>
<accession>A0A4D9DHG8</accession>
<evidence type="ECO:0000256" key="2">
    <source>
        <dbReference type="ARBA" id="ARBA00022917"/>
    </source>
</evidence>
<dbReference type="InterPro" id="IPR045853">
    <property type="entry name" value="Pep_chain_release_fac_I_sf"/>
</dbReference>
<evidence type="ECO:0000256" key="1">
    <source>
        <dbReference type="ARBA" id="ARBA00010835"/>
    </source>
</evidence>
<dbReference type="Pfam" id="PF00472">
    <property type="entry name" value="RF-1"/>
    <property type="match status" value="1"/>
</dbReference>